<dbReference type="InterPro" id="IPR001647">
    <property type="entry name" value="HTH_TetR"/>
</dbReference>
<evidence type="ECO:0000256" key="4">
    <source>
        <dbReference type="PROSITE-ProRule" id="PRU00335"/>
    </source>
</evidence>
<feature type="domain" description="HTH tetR-type" evidence="5">
    <location>
        <begin position="38"/>
        <end position="98"/>
    </location>
</feature>
<evidence type="ECO:0000256" key="3">
    <source>
        <dbReference type="ARBA" id="ARBA00023163"/>
    </source>
</evidence>
<sequence length="224" mass="25085">MRRLRKVLDTLAAQAVCKPSRKGGGGVSDATRADTREHDTRIRIVQTADRLYRQIGYQKTTVADIARELGMSPANVYRFFRSKDEINEAVGRQLLGEVAAAAAEIAARDVPAAERLQALFTTVERMNTERFTVEKKLHDLVAVALTENWDMVKGYVERMDDVIAGIIADGMARGEFRSLDPKRAARCLHTAMVRYSHPRLMVECSDLPEPTLDHLLDFCLAALR</sequence>
<evidence type="ECO:0000259" key="5">
    <source>
        <dbReference type="PROSITE" id="PS50977"/>
    </source>
</evidence>
<comment type="caution">
    <text evidence="6">The sequence shown here is derived from an EMBL/GenBank/DDBJ whole genome shotgun (WGS) entry which is preliminary data.</text>
</comment>
<dbReference type="PANTHER" id="PTHR30055">
    <property type="entry name" value="HTH-TYPE TRANSCRIPTIONAL REGULATOR RUTR"/>
    <property type="match status" value="1"/>
</dbReference>
<dbReference type="InterPro" id="IPR036271">
    <property type="entry name" value="Tet_transcr_reg_TetR-rel_C_sf"/>
</dbReference>
<feature type="DNA-binding region" description="H-T-H motif" evidence="4">
    <location>
        <begin position="61"/>
        <end position="80"/>
    </location>
</feature>
<dbReference type="SUPFAM" id="SSF48498">
    <property type="entry name" value="Tetracyclin repressor-like, C-terminal domain"/>
    <property type="match status" value="1"/>
</dbReference>
<keyword evidence="7" id="KW-1185">Reference proteome</keyword>
<dbReference type="InterPro" id="IPR050109">
    <property type="entry name" value="HTH-type_TetR-like_transc_reg"/>
</dbReference>
<evidence type="ECO:0000256" key="2">
    <source>
        <dbReference type="ARBA" id="ARBA00023125"/>
    </source>
</evidence>
<gene>
    <name evidence="6" type="ORF">CH341_01885</name>
</gene>
<dbReference type="PROSITE" id="PS50977">
    <property type="entry name" value="HTH_TETR_2"/>
    <property type="match status" value="1"/>
</dbReference>
<dbReference type="GO" id="GO:0003700">
    <property type="term" value="F:DNA-binding transcription factor activity"/>
    <property type="evidence" value="ECO:0007669"/>
    <property type="project" value="TreeGrafter"/>
</dbReference>
<dbReference type="Pfam" id="PF00440">
    <property type="entry name" value="TetR_N"/>
    <property type="match status" value="1"/>
</dbReference>
<organism evidence="6 7">
    <name type="scientific">Rhodoplanes roseus</name>
    <dbReference type="NCBI Taxonomy" id="29409"/>
    <lineage>
        <taxon>Bacteria</taxon>
        <taxon>Pseudomonadati</taxon>
        <taxon>Pseudomonadota</taxon>
        <taxon>Alphaproteobacteria</taxon>
        <taxon>Hyphomicrobiales</taxon>
        <taxon>Nitrobacteraceae</taxon>
        <taxon>Rhodoplanes</taxon>
    </lineage>
</organism>
<accession>A0A327L7J7</accession>
<dbReference type="Gene3D" id="1.10.357.10">
    <property type="entry name" value="Tetracycline Repressor, domain 2"/>
    <property type="match status" value="1"/>
</dbReference>
<dbReference type="SUPFAM" id="SSF46689">
    <property type="entry name" value="Homeodomain-like"/>
    <property type="match status" value="1"/>
</dbReference>
<evidence type="ECO:0000313" key="6">
    <source>
        <dbReference type="EMBL" id="RAI45873.1"/>
    </source>
</evidence>
<dbReference type="Proteomes" id="UP000249130">
    <property type="component" value="Unassembled WGS sequence"/>
</dbReference>
<proteinExistence type="predicted"/>
<dbReference type="PRINTS" id="PR00455">
    <property type="entry name" value="HTHTETR"/>
</dbReference>
<keyword evidence="2 4" id="KW-0238">DNA-binding</keyword>
<dbReference type="Pfam" id="PF17935">
    <property type="entry name" value="TetR_C_27"/>
    <property type="match status" value="1"/>
</dbReference>
<dbReference type="InterPro" id="IPR041478">
    <property type="entry name" value="TetR_C_27"/>
</dbReference>
<dbReference type="PANTHER" id="PTHR30055:SF151">
    <property type="entry name" value="TRANSCRIPTIONAL REGULATORY PROTEIN"/>
    <property type="match status" value="1"/>
</dbReference>
<evidence type="ECO:0000313" key="7">
    <source>
        <dbReference type="Proteomes" id="UP000249130"/>
    </source>
</evidence>
<evidence type="ECO:0000256" key="1">
    <source>
        <dbReference type="ARBA" id="ARBA00023015"/>
    </source>
</evidence>
<dbReference type="GO" id="GO:0000976">
    <property type="term" value="F:transcription cis-regulatory region binding"/>
    <property type="evidence" value="ECO:0007669"/>
    <property type="project" value="TreeGrafter"/>
</dbReference>
<dbReference type="InterPro" id="IPR009057">
    <property type="entry name" value="Homeodomain-like_sf"/>
</dbReference>
<keyword evidence="1" id="KW-0805">Transcription regulation</keyword>
<protein>
    <submittedName>
        <fullName evidence="6">TetR family transcriptional regulator</fullName>
    </submittedName>
</protein>
<dbReference type="AlphaFoldDB" id="A0A327L7J7"/>
<keyword evidence="3" id="KW-0804">Transcription</keyword>
<name>A0A327L7J7_9BRAD</name>
<dbReference type="EMBL" id="NPEX01000006">
    <property type="protein sequence ID" value="RAI45873.1"/>
    <property type="molecule type" value="Genomic_DNA"/>
</dbReference>
<dbReference type="OrthoDB" id="9802802at2"/>
<reference evidence="6 7" key="1">
    <citation type="submission" date="2017-07" db="EMBL/GenBank/DDBJ databases">
        <title>Draft Genome Sequences of Select Purple Nonsulfur Bacteria.</title>
        <authorList>
            <person name="Lasarre B."/>
            <person name="Mckinlay J.B."/>
        </authorList>
    </citation>
    <scope>NUCLEOTIDE SEQUENCE [LARGE SCALE GENOMIC DNA]</scope>
    <source>
        <strain evidence="6 7">DSM 5909</strain>
    </source>
</reference>